<reference evidence="2 3" key="1">
    <citation type="journal article" date="2016" name="Nat. Commun.">
        <title>Thousands of microbial genomes shed light on interconnected biogeochemical processes in an aquifer system.</title>
        <authorList>
            <person name="Anantharaman K."/>
            <person name="Brown C.T."/>
            <person name="Hug L.A."/>
            <person name="Sharon I."/>
            <person name="Castelle C.J."/>
            <person name="Probst A.J."/>
            <person name="Thomas B.C."/>
            <person name="Singh A."/>
            <person name="Wilkins M.J."/>
            <person name="Karaoz U."/>
            <person name="Brodie E.L."/>
            <person name="Williams K.H."/>
            <person name="Hubbard S.S."/>
            <person name="Banfield J.F."/>
        </authorList>
    </citation>
    <scope>NUCLEOTIDE SEQUENCE [LARGE SCALE GENOMIC DNA]</scope>
</reference>
<gene>
    <name evidence="2" type="ORF">A2704_04720</name>
</gene>
<organism evidence="2 3">
    <name type="scientific">Candidatus Kaiserbacteria bacterium RIFCSPHIGHO2_01_FULL_54_36b</name>
    <dbReference type="NCBI Taxonomy" id="1798483"/>
    <lineage>
        <taxon>Bacteria</taxon>
        <taxon>Candidatus Kaiseribacteriota</taxon>
    </lineage>
</organism>
<comment type="caution">
    <text evidence="2">The sequence shown here is derived from an EMBL/GenBank/DDBJ whole genome shotgun (WGS) entry which is preliminary data.</text>
</comment>
<dbReference type="InterPro" id="IPR026001">
    <property type="entry name" value="Abi-like_C"/>
</dbReference>
<accession>A0A1F6CR41</accession>
<dbReference type="EMBL" id="MFKW01000024">
    <property type="protein sequence ID" value="OGG51550.1"/>
    <property type="molecule type" value="Genomic_DNA"/>
</dbReference>
<dbReference type="AlphaFoldDB" id="A0A1F6CR41"/>
<protein>
    <recommendedName>
        <fullName evidence="1">Abortive infection protein-like C-terminal domain-containing protein</fullName>
    </recommendedName>
</protein>
<proteinExistence type="predicted"/>
<evidence type="ECO:0000259" key="1">
    <source>
        <dbReference type="Pfam" id="PF14355"/>
    </source>
</evidence>
<evidence type="ECO:0000313" key="2">
    <source>
        <dbReference type="EMBL" id="OGG51550.1"/>
    </source>
</evidence>
<name>A0A1F6CR41_9BACT</name>
<dbReference type="Proteomes" id="UP000176445">
    <property type="component" value="Unassembled WGS sequence"/>
</dbReference>
<dbReference type="Pfam" id="PF14355">
    <property type="entry name" value="Abi_C"/>
    <property type="match status" value="1"/>
</dbReference>
<sequence>MKRLSPRSIDFLAVTITGGAWPPDEATPWPYRPGWKIEKFFRQCNYDYSLNGSSRVPWTESVLQDINTKEGVDGVKKIVEYLLDPRDWVGNEEKHALLISELNDYLFHDGYEVVYEASLRRYVMRELGGEPVMLREAHKSYFFKPAALEKEFERILGSIETDPPDAVTSACSLVESVCKHILDRLGLPHPSQKTISHLVKSVMEHLRILPEGQTDEGFRRLVGGLRTVVHEIGNMRNEFGDAHGHTDGPQHLTRTHAKLAVGSAATIATFLVETFETQMPREEARGPGPDTIVQGIRAKDITF</sequence>
<feature type="domain" description="Abortive infection protein-like C-terminal" evidence="1">
    <location>
        <begin position="197"/>
        <end position="272"/>
    </location>
</feature>
<evidence type="ECO:0000313" key="3">
    <source>
        <dbReference type="Proteomes" id="UP000176445"/>
    </source>
</evidence>